<sequence>MARPESGGDPSGRRPTPVAKPVGVGHADRVVPHDSTIRDAGADGPDRAPRPLTLPASLPIPGDVVPVTTRAELVAATGADDAFARLDPPAALVGWVSPGAVAVLRTSGGRPTSVFAWGEDVGPLLDVLAPHLSALGVVGVSVPRAQERRITERFTVVGGGDWDWMWTTRLPAPIAGIPLVDLDDTRDADEITALAAENPRFEGFPGTGASEQWIGVRDDAGRLVACGAIQRLPSGVAHLGGILTASGHRRQGLGTTVTAALTARAVAADGVCTLGMYADNDAARSVYDALGYVVDKAWASRSVSLR</sequence>
<dbReference type="AlphaFoldDB" id="H5UV54"/>
<feature type="compositionally biased region" description="Basic and acidic residues" evidence="1">
    <location>
        <begin position="26"/>
        <end position="49"/>
    </location>
</feature>
<evidence type="ECO:0000259" key="2">
    <source>
        <dbReference type="PROSITE" id="PS51186"/>
    </source>
</evidence>
<gene>
    <name evidence="3" type="ORF">MOPEL_130_02190</name>
</gene>
<name>H5UV54_9MICO</name>
<evidence type="ECO:0000256" key="1">
    <source>
        <dbReference type="SAM" id="MobiDB-lite"/>
    </source>
</evidence>
<proteinExistence type="predicted"/>
<dbReference type="InterPro" id="IPR016181">
    <property type="entry name" value="Acyl_CoA_acyltransferase"/>
</dbReference>
<dbReference type="EMBL" id="BAFE01000089">
    <property type="protein sequence ID" value="GAB49612.1"/>
    <property type="molecule type" value="Genomic_DNA"/>
</dbReference>
<dbReference type="SUPFAM" id="SSF55729">
    <property type="entry name" value="Acyl-CoA N-acyltransferases (Nat)"/>
    <property type="match status" value="1"/>
</dbReference>
<evidence type="ECO:0000313" key="4">
    <source>
        <dbReference type="Proteomes" id="UP000004367"/>
    </source>
</evidence>
<feature type="domain" description="N-acetyltransferase" evidence="2">
    <location>
        <begin position="172"/>
        <end position="306"/>
    </location>
</feature>
<dbReference type="Pfam" id="PF00583">
    <property type="entry name" value="Acetyltransf_1"/>
    <property type="match status" value="1"/>
</dbReference>
<keyword evidence="4" id="KW-1185">Reference proteome</keyword>
<dbReference type="PROSITE" id="PS51186">
    <property type="entry name" value="GNAT"/>
    <property type="match status" value="1"/>
</dbReference>
<protein>
    <recommendedName>
        <fullName evidence="2">N-acetyltransferase domain-containing protein</fullName>
    </recommendedName>
</protein>
<dbReference type="Gene3D" id="3.40.630.30">
    <property type="match status" value="1"/>
</dbReference>
<comment type="caution">
    <text evidence="3">The sequence shown here is derived from an EMBL/GenBank/DDBJ whole genome shotgun (WGS) entry which is preliminary data.</text>
</comment>
<dbReference type="GO" id="GO:0016747">
    <property type="term" value="F:acyltransferase activity, transferring groups other than amino-acyl groups"/>
    <property type="evidence" value="ECO:0007669"/>
    <property type="project" value="InterPro"/>
</dbReference>
<organism evidence="3 4">
    <name type="scientific">Mobilicoccus pelagius NBRC 104925</name>
    <dbReference type="NCBI Taxonomy" id="1089455"/>
    <lineage>
        <taxon>Bacteria</taxon>
        <taxon>Bacillati</taxon>
        <taxon>Actinomycetota</taxon>
        <taxon>Actinomycetes</taxon>
        <taxon>Micrococcales</taxon>
        <taxon>Dermatophilaceae</taxon>
        <taxon>Mobilicoccus</taxon>
    </lineage>
</organism>
<dbReference type="InterPro" id="IPR000182">
    <property type="entry name" value="GNAT_dom"/>
</dbReference>
<dbReference type="eggNOG" id="COG3393">
    <property type="taxonomic scope" value="Bacteria"/>
</dbReference>
<dbReference type="STRING" id="1089455.MOPEL_130_02190"/>
<accession>H5UV54</accession>
<feature type="region of interest" description="Disordered" evidence="1">
    <location>
        <begin position="1"/>
        <end position="55"/>
    </location>
</feature>
<reference evidence="3 4" key="1">
    <citation type="submission" date="2012-02" db="EMBL/GenBank/DDBJ databases">
        <title>Whole genome shotgun sequence of Mobilicoccus pelagius NBRC 104925.</title>
        <authorList>
            <person name="Yoshida Y."/>
            <person name="Hosoyama A."/>
            <person name="Tsuchikane K."/>
            <person name="Katsumata H."/>
            <person name="Yamazaki S."/>
            <person name="Fujita N."/>
        </authorList>
    </citation>
    <scope>NUCLEOTIDE SEQUENCE [LARGE SCALE GENOMIC DNA]</scope>
    <source>
        <strain evidence="3 4">NBRC 104925</strain>
    </source>
</reference>
<dbReference type="Proteomes" id="UP000004367">
    <property type="component" value="Unassembled WGS sequence"/>
</dbReference>
<evidence type="ECO:0000313" key="3">
    <source>
        <dbReference type="EMBL" id="GAB49612.1"/>
    </source>
</evidence>